<evidence type="ECO:0000256" key="3">
    <source>
        <dbReference type="ARBA" id="ARBA00022692"/>
    </source>
</evidence>
<dbReference type="Pfam" id="PF21376">
    <property type="entry name" value="TOR1A_C"/>
    <property type="match status" value="1"/>
</dbReference>
<comment type="similarity">
    <text evidence="2">Belongs to the ClpA/ClpB family. Torsin subfamily.</text>
</comment>
<evidence type="ECO:0000259" key="9">
    <source>
        <dbReference type="SMART" id="SM00382"/>
    </source>
</evidence>
<keyword evidence="6" id="KW-1133">Transmembrane helix</keyword>
<evidence type="ECO:0000256" key="7">
    <source>
        <dbReference type="ARBA" id="ARBA00023136"/>
    </source>
</evidence>
<gene>
    <name evidence="10" type="primary">TOR4A</name>
    <name evidence="10" type="synonym">tor4ab</name>
</gene>
<dbReference type="Ensembl" id="ENSSFOT00015058503.1">
    <property type="protein sequence ID" value="ENSSFOP00015060005.1"/>
    <property type="gene ID" value="ENSSFOG00015029751.1"/>
</dbReference>
<evidence type="ECO:0000256" key="5">
    <source>
        <dbReference type="ARBA" id="ARBA00022840"/>
    </source>
</evidence>
<dbReference type="Gene3D" id="3.40.50.300">
    <property type="entry name" value="P-loop containing nucleotide triphosphate hydrolases"/>
    <property type="match status" value="1"/>
</dbReference>
<dbReference type="Proteomes" id="UP000694397">
    <property type="component" value="Chromosome 21"/>
</dbReference>
<accession>A0A8C9VJS1</accession>
<feature type="compositionally biased region" description="Polar residues" evidence="8">
    <location>
        <begin position="23"/>
        <end position="33"/>
    </location>
</feature>
<keyword evidence="5" id="KW-0067">ATP-binding</keyword>
<evidence type="ECO:0000256" key="6">
    <source>
        <dbReference type="ARBA" id="ARBA00022989"/>
    </source>
</evidence>
<evidence type="ECO:0000256" key="1">
    <source>
        <dbReference type="ARBA" id="ARBA00004167"/>
    </source>
</evidence>
<dbReference type="PANTHER" id="PTHR10760">
    <property type="entry name" value="TORSIN"/>
    <property type="match status" value="1"/>
</dbReference>
<dbReference type="InterPro" id="IPR003593">
    <property type="entry name" value="AAA+_ATPase"/>
</dbReference>
<proteinExistence type="inferred from homology"/>
<keyword evidence="7" id="KW-0472">Membrane</keyword>
<reference evidence="10" key="3">
    <citation type="submission" date="2025-09" db="UniProtKB">
        <authorList>
            <consortium name="Ensembl"/>
        </authorList>
    </citation>
    <scope>IDENTIFICATION</scope>
</reference>
<dbReference type="GO" id="GO:0016887">
    <property type="term" value="F:ATP hydrolysis activity"/>
    <property type="evidence" value="ECO:0007669"/>
    <property type="project" value="InterPro"/>
</dbReference>
<name>A0A8C9VJS1_SCLFO</name>
<dbReference type="SUPFAM" id="SSF52540">
    <property type="entry name" value="P-loop containing nucleoside triphosphate hydrolases"/>
    <property type="match status" value="1"/>
</dbReference>
<dbReference type="InterPro" id="IPR001270">
    <property type="entry name" value="ClpA/B"/>
</dbReference>
<feature type="domain" description="AAA+ ATPase" evidence="9">
    <location>
        <begin position="183"/>
        <end position="314"/>
    </location>
</feature>
<reference evidence="10 11" key="1">
    <citation type="submission" date="2019-04" db="EMBL/GenBank/DDBJ databases">
        <authorList>
            <consortium name="Wellcome Sanger Institute Data Sharing"/>
        </authorList>
    </citation>
    <scope>NUCLEOTIDE SEQUENCE [LARGE SCALE GENOMIC DNA]</scope>
</reference>
<protein>
    <submittedName>
        <fullName evidence="10">Torsin family 4, member Ab</fullName>
    </submittedName>
</protein>
<organism evidence="10 11">
    <name type="scientific">Scleropages formosus</name>
    <name type="common">Asian bonytongue</name>
    <name type="synonym">Osteoglossum formosum</name>
    <dbReference type="NCBI Taxonomy" id="113540"/>
    <lineage>
        <taxon>Eukaryota</taxon>
        <taxon>Metazoa</taxon>
        <taxon>Chordata</taxon>
        <taxon>Craniata</taxon>
        <taxon>Vertebrata</taxon>
        <taxon>Euteleostomi</taxon>
        <taxon>Actinopterygii</taxon>
        <taxon>Neopterygii</taxon>
        <taxon>Teleostei</taxon>
        <taxon>Osteoglossocephala</taxon>
        <taxon>Osteoglossomorpha</taxon>
        <taxon>Osteoglossiformes</taxon>
        <taxon>Osteoglossidae</taxon>
        <taxon>Scleropages</taxon>
    </lineage>
</organism>
<dbReference type="GO" id="GO:0005788">
    <property type="term" value="C:endoplasmic reticulum lumen"/>
    <property type="evidence" value="ECO:0007669"/>
    <property type="project" value="TreeGrafter"/>
</dbReference>
<sequence>MEDKDTSESPGDSQLEEEGTSEPRASSISPFSSQLRAMMRIRHKYQAMKKRRAEMNGLSASVRPVVRSTNPEVFTFDEVATSSTEWHRKRKKKRRSRVLFPNESRKFVPHKDRSRAKPFLVLLSVIVFLQVYNAIENLDDHVLMYDLDGLEKTLKQEVFGQREATEQLLRHLKDYLSTYVHSSPLAVALHGPSGVGKSHIGRILARHFRSVVGEQLVVQYFTLHHCPLEEDSQHCANTLASRVAEVVGQAETEEKIPIFIFDEMEFMHRPLLDTVQRLLQPNQNNEYLNAIYVLISSLGEAEITRYVLQNSSEAAADQQGAGRLGRELGSLLRRTLEVHHPLWKEAEVVPLSLLEKQHVIDCFLDEMTREGFYPDRSHIEQLAAELSYHSSGGRQFSRTGCKQVVAKVNLL</sequence>
<keyword evidence="3" id="KW-0812">Transmembrane</keyword>
<dbReference type="SMART" id="SM00382">
    <property type="entry name" value="AAA"/>
    <property type="match status" value="1"/>
</dbReference>
<dbReference type="PRINTS" id="PR00300">
    <property type="entry name" value="CLPPROTEASEA"/>
</dbReference>
<evidence type="ECO:0000256" key="8">
    <source>
        <dbReference type="SAM" id="MobiDB-lite"/>
    </source>
</evidence>
<dbReference type="GeneTree" id="ENSGT00950000182888"/>
<evidence type="ECO:0000313" key="10">
    <source>
        <dbReference type="Ensembl" id="ENSSFOP00015060005.1"/>
    </source>
</evidence>
<dbReference type="GO" id="GO:0005635">
    <property type="term" value="C:nuclear envelope"/>
    <property type="evidence" value="ECO:0007669"/>
    <property type="project" value="TreeGrafter"/>
</dbReference>
<dbReference type="GO" id="GO:0016020">
    <property type="term" value="C:membrane"/>
    <property type="evidence" value="ECO:0007669"/>
    <property type="project" value="UniProtKB-SubCell"/>
</dbReference>
<comment type="subcellular location">
    <subcellularLocation>
        <location evidence="1">Membrane</location>
        <topology evidence="1">Single-pass membrane protein</topology>
    </subcellularLocation>
</comment>
<evidence type="ECO:0000256" key="4">
    <source>
        <dbReference type="ARBA" id="ARBA00022741"/>
    </source>
</evidence>
<keyword evidence="4" id="KW-0547">Nucleotide-binding</keyword>
<dbReference type="OrthoDB" id="9443236at2759"/>
<evidence type="ECO:0000256" key="2">
    <source>
        <dbReference type="ARBA" id="ARBA00006235"/>
    </source>
</evidence>
<dbReference type="InterPro" id="IPR049337">
    <property type="entry name" value="TOR1A_C"/>
</dbReference>
<reference evidence="10" key="2">
    <citation type="submission" date="2025-08" db="UniProtKB">
        <authorList>
            <consortium name="Ensembl"/>
        </authorList>
    </citation>
    <scope>IDENTIFICATION</scope>
</reference>
<dbReference type="InterPro" id="IPR027417">
    <property type="entry name" value="P-loop_NTPase"/>
</dbReference>
<feature type="region of interest" description="Disordered" evidence="8">
    <location>
        <begin position="1"/>
        <end position="33"/>
    </location>
</feature>
<dbReference type="GO" id="GO:0005524">
    <property type="term" value="F:ATP binding"/>
    <property type="evidence" value="ECO:0007669"/>
    <property type="project" value="UniProtKB-KW"/>
</dbReference>
<dbReference type="Pfam" id="PF06309">
    <property type="entry name" value="Torsin"/>
    <property type="match status" value="1"/>
</dbReference>
<dbReference type="InterPro" id="IPR010448">
    <property type="entry name" value="Torsin"/>
</dbReference>
<dbReference type="AlphaFoldDB" id="A0A8C9VJS1"/>
<evidence type="ECO:0000313" key="11">
    <source>
        <dbReference type="Proteomes" id="UP000694397"/>
    </source>
</evidence>
<keyword evidence="11" id="KW-1185">Reference proteome</keyword>
<dbReference type="PANTHER" id="PTHR10760:SF1">
    <property type="entry name" value="TORSIN-4A"/>
    <property type="match status" value="1"/>
</dbReference>